<organism evidence="2 3">
    <name type="scientific">Cricetulus griseus</name>
    <name type="common">Chinese hamster</name>
    <name type="synonym">Cricetulus barabensis griseus</name>
    <dbReference type="NCBI Taxonomy" id="10029"/>
    <lineage>
        <taxon>Eukaryota</taxon>
        <taxon>Metazoa</taxon>
        <taxon>Chordata</taxon>
        <taxon>Craniata</taxon>
        <taxon>Vertebrata</taxon>
        <taxon>Euteleostomi</taxon>
        <taxon>Mammalia</taxon>
        <taxon>Eutheria</taxon>
        <taxon>Euarchontoglires</taxon>
        <taxon>Glires</taxon>
        <taxon>Rodentia</taxon>
        <taxon>Myomorpha</taxon>
        <taxon>Muroidea</taxon>
        <taxon>Cricetidae</taxon>
        <taxon>Cricetinae</taxon>
        <taxon>Cricetulus</taxon>
    </lineage>
</organism>
<dbReference type="GeneTree" id="ENSGT00700000106038"/>
<sequence>MEDTEDPDDSSSDTISESHSDDDSTRSSQGEQGRCRSQKQRPGNPAKGSVGEKFPKIMKKVQSVLEDNSEGNNKGRKRTILVFYYRTNEKKKENQKNEEEEEVPEESHTSDKASSPPGTSQDPEPSAPSPLKRMRQWFFS</sequence>
<reference evidence="2" key="1">
    <citation type="submission" date="2025-08" db="UniProtKB">
        <authorList>
            <consortium name="Ensembl"/>
        </authorList>
    </citation>
    <scope>IDENTIFICATION</scope>
</reference>
<feature type="compositionally biased region" description="Acidic residues" evidence="1">
    <location>
        <begin position="1"/>
        <end position="11"/>
    </location>
</feature>
<evidence type="ECO:0000256" key="1">
    <source>
        <dbReference type="SAM" id="MobiDB-lite"/>
    </source>
</evidence>
<feature type="compositionally biased region" description="Basic and acidic residues" evidence="1">
    <location>
        <begin position="87"/>
        <end position="97"/>
    </location>
</feature>
<evidence type="ECO:0000313" key="2">
    <source>
        <dbReference type="Ensembl" id="ENSCGRP00001008918.1"/>
    </source>
</evidence>
<evidence type="ECO:0000313" key="3">
    <source>
        <dbReference type="Proteomes" id="UP000694386"/>
    </source>
</evidence>
<accession>A0A8C2LV83</accession>
<protein>
    <submittedName>
        <fullName evidence="2">Uncharacterized protein</fullName>
    </submittedName>
</protein>
<feature type="compositionally biased region" description="Basic and acidic residues" evidence="1">
    <location>
        <begin position="16"/>
        <end position="25"/>
    </location>
</feature>
<proteinExistence type="predicted"/>
<dbReference type="Ensembl" id="ENSCGRT00001013076.1">
    <property type="protein sequence ID" value="ENSCGRP00001008918.1"/>
    <property type="gene ID" value="ENSCGRG00001011106.1"/>
</dbReference>
<feature type="compositionally biased region" description="Polar residues" evidence="1">
    <location>
        <begin position="112"/>
        <end position="123"/>
    </location>
</feature>
<dbReference type="Proteomes" id="UP000694386">
    <property type="component" value="Unplaced"/>
</dbReference>
<dbReference type="AlphaFoldDB" id="A0A8C2LV83"/>
<name>A0A8C2LV83_CRIGR</name>
<feature type="region of interest" description="Disordered" evidence="1">
    <location>
        <begin position="1"/>
        <end position="140"/>
    </location>
</feature>
<reference evidence="2" key="2">
    <citation type="submission" date="2025-09" db="UniProtKB">
        <authorList>
            <consortium name="Ensembl"/>
        </authorList>
    </citation>
    <scope>IDENTIFICATION</scope>
</reference>